<evidence type="ECO:0008006" key="3">
    <source>
        <dbReference type="Google" id="ProtNLM"/>
    </source>
</evidence>
<accession>A0A8R2HBP1</accession>
<dbReference type="AlphaFoldDB" id="A0A8R2HBP1"/>
<reference evidence="1" key="2">
    <citation type="submission" date="2022-06" db="UniProtKB">
        <authorList>
            <consortium name="EnsemblMetazoa"/>
        </authorList>
    </citation>
    <scope>IDENTIFICATION</scope>
</reference>
<protein>
    <recommendedName>
        <fullName evidence="3">Capsid protein</fullName>
    </recommendedName>
</protein>
<sequence>MYLPVDKPYFYMSPSEFKNIVSHIRGVKVLQVSCKVVMRNPRTAFETNASTSNLATLNQNKFVQYAHGLINKTRGFNTVYEFSTATNPMTPTSCSVIDEKCMKKVISAMYGTAPDNWLKPNWTVGATLPCSFMNLPMQFPSYYSMYANSAQNNGLIGWQDIQKFITKMDASAAVGSTIVEYTYKPTLSYLTMPWASVFAGRTNTKGTNVESFNVADTNSISLPNAFTLNRLDGTYKADTTNNYALLTDEKWKEIFNDEFNRYIEPLECGQYIKHGLRPSVSAKIQPSLHVGVCPVPKLTTTNANFVPDKFTDIECMWDIETELVCEYGLPYTYTSFPTCHIELEGTPMVVNNTTKESMFYEELSLFNNQFISPSA</sequence>
<dbReference type="KEGG" id="api:107885146"/>
<dbReference type="InterPro" id="IPR003433">
    <property type="entry name" value="Capsid_VP4_densovirus"/>
</dbReference>
<evidence type="ECO:0000313" key="1">
    <source>
        <dbReference type="EnsemblMetazoa" id="XP_016664130.1"/>
    </source>
</evidence>
<proteinExistence type="predicted"/>
<organism evidence="1 2">
    <name type="scientific">Acyrthosiphon pisum</name>
    <name type="common">Pea aphid</name>
    <dbReference type="NCBI Taxonomy" id="7029"/>
    <lineage>
        <taxon>Eukaryota</taxon>
        <taxon>Metazoa</taxon>
        <taxon>Ecdysozoa</taxon>
        <taxon>Arthropoda</taxon>
        <taxon>Hexapoda</taxon>
        <taxon>Insecta</taxon>
        <taxon>Pterygota</taxon>
        <taxon>Neoptera</taxon>
        <taxon>Paraneoptera</taxon>
        <taxon>Hemiptera</taxon>
        <taxon>Sternorrhyncha</taxon>
        <taxon>Aphidomorpha</taxon>
        <taxon>Aphidoidea</taxon>
        <taxon>Aphididae</taxon>
        <taxon>Macrosiphini</taxon>
        <taxon>Acyrthosiphon</taxon>
    </lineage>
</organism>
<dbReference type="Pfam" id="PF02336">
    <property type="entry name" value="Denso_VP4"/>
    <property type="match status" value="1"/>
</dbReference>
<dbReference type="GeneID" id="107885146"/>
<reference evidence="2" key="1">
    <citation type="submission" date="2010-06" db="EMBL/GenBank/DDBJ databases">
        <authorList>
            <person name="Jiang H."/>
            <person name="Abraham K."/>
            <person name="Ali S."/>
            <person name="Alsbrooks S.L."/>
            <person name="Anim B.N."/>
            <person name="Anosike U.S."/>
            <person name="Attaway T."/>
            <person name="Bandaranaike D.P."/>
            <person name="Battles P.K."/>
            <person name="Bell S.N."/>
            <person name="Bell A.V."/>
            <person name="Beltran B."/>
            <person name="Bickham C."/>
            <person name="Bustamante Y."/>
            <person name="Caleb T."/>
            <person name="Canada A."/>
            <person name="Cardenas V."/>
            <person name="Carter K."/>
            <person name="Chacko J."/>
            <person name="Chandrabose M.N."/>
            <person name="Chavez D."/>
            <person name="Chavez A."/>
            <person name="Chen L."/>
            <person name="Chu H.-S."/>
            <person name="Claassen K.J."/>
            <person name="Cockrell R."/>
            <person name="Collins M."/>
            <person name="Cooper J.A."/>
            <person name="Cree A."/>
            <person name="Curry S.M."/>
            <person name="Da Y."/>
            <person name="Dao M.D."/>
            <person name="Das B."/>
            <person name="Davila M.-L."/>
            <person name="Davy-Carroll L."/>
            <person name="Denson S."/>
            <person name="Dinh H."/>
            <person name="Ebong V.E."/>
            <person name="Edwards J.R."/>
            <person name="Egan A."/>
            <person name="El-Daye J."/>
            <person name="Escobedo L."/>
            <person name="Fernandez S."/>
            <person name="Fernando P.R."/>
            <person name="Flagg N."/>
            <person name="Forbes L.D."/>
            <person name="Fowler R.G."/>
            <person name="Fu Q."/>
            <person name="Gabisi R.A."/>
            <person name="Ganer J."/>
            <person name="Garbino Pronczuk A."/>
            <person name="Garcia R.M."/>
            <person name="Garner T."/>
            <person name="Garrett T.E."/>
            <person name="Gonzalez D.A."/>
            <person name="Hamid H."/>
            <person name="Hawkins E.S."/>
            <person name="Hirani K."/>
            <person name="Hogues M.E."/>
            <person name="Hollins B."/>
            <person name="Hsiao C.-H."/>
            <person name="Jabil R."/>
            <person name="James M.L."/>
            <person name="Jhangiani S.N."/>
            <person name="Johnson B."/>
            <person name="Johnson Q."/>
            <person name="Joshi V."/>
            <person name="Kalu J.B."/>
            <person name="Kam C."/>
            <person name="Kashfia A."/>
            <person name="Keebler J."/>
            <person name="Kisamo H."/>
            <person name="Kovar C.L."/>
            <person name="Lago L.A."/>
            <person name="Lai C.-Y."/>
            <person name="Laidlaw J."/>
            <person name="Lara F."/>
            <person name="Le T.-K."/>
            <person name="Lee S.L."/>
            <person name="Legall F.H."/>
            <person name="Lemon S.J."/>
            <person name="Lewis L.R."/>
            <person name="Li B."/>
            <person name="Liu Y."/>
            <person name="Liu Y.-S."/>
            <person name="Lopez J."/>
            <person name="Lozado R.J."/>
            <person name="Lu J."/>
            <person name="Madu R.C."/>
            <person name="Maheshwari M."/>
            <person name="Maheshwari R."/>
            <person name="Malloy K."/>
            <person name="Martinez E."/>
            <person name="Mathew T."/>
            <person name="Mercado I.C."/>
            <person name="Mercado C."/>
            <person name="Meyer B."/>
            <person name="Montgomery K."/>
            <person name="Morgan M.B."/>
            <person name="Munidasa M."/>
            <person name="Nazareth L.V."/>
            <person name="Nelson J."/>
            <person name="Ng B.M."/>
            <person name="Nguyen N.B."/>
            <person name="Nguyen P.Q."/>
            <person name="Nguyen T."/>
            <person name="Obregon M."/>
            <person name="Okwuonu G.O."/>
            <person name="Onwere C.G."/>
            <person name="Orozco G."/>
            <person name="Parra A."/>
            <person name="Patel S."/>
            <person name="Patil S."/>
            <person name="Perez A."/>
            <person name="Perez Y."/>
            <person name="Pham C."/>
            <person name="Primus E.L."/>
            <person name="Pu L.-L."/>
            <person name="Puazo M."/>
            <person name="Qin X."/>
            <person name="Quiroz J.B."/>
            <person name="Reese J."/>
            <person name="Richards S."/>
            <person name="Rives C.M."/>
            <person name="Robberts R."/>
            <person name="Ruiz S.J."/>
            <person name="Ruiz M.J."/>
            <person name="Santibanez J."/>
            <person name="Schneider B.W."/>
            <person name="Sisson I."/>
            <person name="Smith M."/>
            <person name="Sodergren E."/>
            <person name="Song X.-Z."/>
            <person name="Song B.B."/>
            <person name="Summersgill H."/>
            <person name="Thelus R."/>
            <person name="Thornton R.D."/>
            <person name="Trejos Z.Y."/>
            <person name="Usmani K."/>
            <person name="Vattathil S."/>
            <person name="Villasana D."/>
            <person name="Walker D.L."/>
            <person name="Wang S."/>
            <person name="Wang K."/>
            <person name="White C.S."/>
            <person name="Williams A.C."/>
            <person name="Williamson J."/>
            <person name="Wilson K."/>
            <person name="Woghiren I.O."/>
            <person name="Woodworth J.R."/>
            <person name="Worley K.C."/>
            <person name="Wright R.A."/>
            <person name="Wu W."/>
            <person name="Young L."/>
            <person name="Zhang L."/>
            <person name="Zhang J."/>
            <person name="Zhu Y."/>
            <person name="Muzny D.M."/>
            <person name="Weinstock G."/>
            <person name="Gibbs R.A."/>
        </authorList>
    </citation>
    <scope>NUCLEOTIDE SEQUENCE [LARGE SCALE GENOMIC DNA]</scope>
    <source>
        <strain evidence="2">LSR1</strain>
    </source>
</reference>
<dbReference type="OrthoDB" id="6613750at2759"/>
<dbReference type="EnsemblMetazoa" id="XM_016808641.2">
    <property type="protein sequence ID" value="XP_016664130.1"/>
    <property type="gene ID" value="LOC107885146"/>
</dbReference>
<dbReference type="RefSeq" id="XP_016664130.1">
    <property type="nucleotide sequence ID" value="XM_016808641.2"/>
</dbReference>
<keyword evidence="2" id="KW-1185">Reference proteome</keyword>
<dbReference type="SUPFAM" id="SSF88645">
    <property type="entry name" value="ssDNA viruses"/>
    <property type="match status" value="1"/>
</dbReference>
<evidence type="ECO:0000313" key="2">
    <source>
        <dbReference type="Proteomes" id="UP000007819"/>
    </source>
</evidence>
<dbReference type="InterPro" id="IPR016184">
    <property type="entry name" value="Capsid/spike_ssDNA_virus"/>
</dbReference>
<dbReference type="GO" id="GO:0005198">
    <property type="term" value="F:structural molecule activity"/>
    <property type="evidence" value="ECO:0007669"/>
    <property type="project" value="InterPro"/>
</dbReference>
<name>A0A8R2HBP1_ACYPI</name>
<dbReference type="Proteomes" id="UP000007819">
    <property type="component" value="Chromosome X"/>
</dbReference>